<evidence type="ECO:0000313" key="2">
    <source>
        <dbReference type="EMBL" id="MES1920989.1"/>
    </source>
</evidence>
<comment type="caution">
    <text evidence="2">The sequence shown here is derived from an EMBL/GenBank/DDBJ whole genome shotgun (WGS) entry which is preliminary data.</text>
</comment>
<sequence>MQIAFRFRIFGAGSMASKLFVLFSSHAPQTDEADDPNTFLNRAKVTLLSIIFFFVTTCALVCWITLFYLGYLEEFSILSIVPEI</sequence>
<dbReference type="EMBL" id="JBDODL010001001">
    <property type="protein sequence ID" value="MES1920989.1"/>
    <property type="molecule type" value="Genomic_DNA"/>
</dbReference>
<evidence type="ECO:0000313" key="3">
    <source>
        <dbReference type="Proteomes" id="UP001439008"/>
    </source>
</evidence>
<keyword evidence="3" id="KW-1185">Reference proteome</keyword>
<reference evidence="2 3" key="1">
    <citation type="journal article" date="2024" name="BMC Biol.">
        <title>Comparative genomics of Ascetosporea gives new insight into the evolutionary basis for animal parasitism in Rhizaria.</title>
        <authorList>
            <person name="Hiltunen Thoren M."/>
            <person name="Onut-Brannstrom I."/>
            <person name="Alfjorden A."/>
            <person name="Peckova H."/>
            <person name="Swords F."/>
            <person name="Hooper C."/>
            <person name="Holzer A.S."/>
            <person name="Bass D."/>
            <person name="Burki F."/>
        </authorList>
    </citation>
    <scope>NUCLEOTIDE SEQUENCE [LARGE SCALE GENOMIC DNA]</scope>
    <source>
        <strain evidence="2">20-A016</strain>
    </source>
</reference>
<name>A0ABV2AMU7_9EUKA</name>
<proteinExistence type="predicted"/>
<feature type="transmembrane region" description="Helical" evidence="1">
    <location>
        <begin position="47"/>
        <end position="69"/>
    </location>
</feature>
<dbReference type="Proteomes" id="UP001439008">
    <property type="component" value="Unassembled WGS sequence"/>
</dbReference>
<gene>
    <name evidence="2" type="ORF">MHBO_002594</name>
</gene>
<accession>A0ABV2AMU7</accession>
<keyword evidence="1" id="KW-0472">Membrane</keyword>
<evidence type="ECO:0000256" key="1">
    <source>
        <dbReference type="SAM" id="Phobius"/>
    </source>
</evidence>
<organism evidence="2 3">
    <name type="scientific">Bonamia ostreae</name>
    <dbReference type="NCBI Taxonomy" id="126728"/>
    <lineage>
        <taxon>Eukaryota</taxon>
        <taxon>Sar</taxon>
        <taxon>Rhizaria</taxon>
        <taxon>Endomyxa</taxon>
        <taxon>Ascetosporea</taxon>
        <taxon>Haplosporida</taxon>
        <taxon>Bonamia</taxon>
    </lineage>
</organism>
<keyword evidence="1" id="KW-0812">Transmembrane</keyword>
<keyword evidence="1" id="KW-1133">Transmembrane helix</keyword>
<protein>
    <submittedName>
        <fullName evidence="2">Uncharacterized protein</fullName>
    </submittedName>
</protein>